<evidence type="ECO:0000256" key="1">
    <source>
        <dbReference type="ARBA" id="ARBA00002190"/>
    </source>
</evidence>
<keyword evidence="5" id="KW-0233">DNA recombination</keyword>
<gene>
    <name evidence="6" type="ordered locus">Shel_00080</name>
</gene>
<dbReference type="EMBL" id="CP001684">
    <property type="protein sequence ID" value="ACV21084.1"/>
    <property type="molecule type" value="Genomic_DNA"/>
</dbReference>
<dbReference type="GO" id="GO:0004803">
    <property type="term" value="F:transposase activity"/>
    <property type="evidence" value="ECO:0007669"/>
    <property type="project" value="InterPro"/>
</dbReference>
<dbReference type="NCBIfam" id="NF033544">
    <property type="entry name" value="transpos_IS1249"/>
    <property type="match status" value="1"/>
</dbReference>
<accession>C7N0K6</accession>
<dbReference type="GO" id="GO:0006313">
    <property type="term" value="P:DNA transposition"/>
    <property type="evidence" value="ECO:0007669"/>
    <property type="project" value="InterPro"/>
</dbReference>
<dbReference type="PROSITE" id="PS01007">
    <property type="entry name" value="TRANSPOSASE_MUTATOR"/>
    <property type="match status" value="1"/>
</dbReference>
<dbReference type="GO" id="GO:0003677">
    <property type="term" value="F:DNA binding"/>
    <property type="evidence" value="ECO:0007669"/>
    <property type="project" value="UniProtKB-KW"/>
</dbReference>
<dbReference type="HOGENOM" id="CLU_062186_0_1_11"/>
<keyword evidence="3" id="KW-0815">Transposition</keyword>
<sequence length="362" mass="41236">MVRNGRTAAGTQRWLCKSCRATATHRIDNDAKLLKTFLGWLFSSRTQDETRWSARTFRRKCAKLWEVWPIPQQTGEVHRAVFVDGLHIAKGVHVLIASTEEHVIGWYLARSENSRAWAALMSPIPPPDGVVTDGGSGFGKARKKVWPETRVQRCVFHAFSQVKKQTTTRPKLQAGVELYGLAKELLHAKTPSAATAWLQASNDWCERWEDFLAERTPNEETGKRDWTHERLVTARNGLNALIRRGRLFTFLDPELTAEGPVPSTNNRHEGGVNAPLRDMLRLHRGMSTLRRVKAVFWWCCMHSDNPLPAAEILAAMPTDEDIAALCRRIVYEPQKRDGPVEWGDGLVWAELHHSTPWRIDWD</sequence>
<proteinExistence type="inferred from homology"/>
<comment type="similarity">
    <text evidence="2">Belongs to the transposase mutator family.</text>
</comment>
<dbReference type="Proteomes" id="UP000002026">
    <property type="component" value="Chromosome"/>
</dbReference>
<dbReference type="eggNOG" id="COG3677">
    <property type="taxonomic scope" value="Bacteria"/>
</dbReference>
<evidence type="ECO:0000256" key="2">
    <source>
        <dbReference type="ARBA" id="ARBA00010961"/>
    </source>
</evidence>
<name>C7N0K6_SLAHD</name>
<keyword evidence="4" id="KW-0238">DNA-binding</keyword>
<keyword evidence="7" id="KW-1185">Reference proteome</keyword>
<evidence type="ECO:0000256" key="5">
    <source>
        <dbReference type="ARBA" id="ARBA00023172"/>
    </source>
</evidence>
<reference evidence="6 7" key="1">
    <citation type="journal article" date="2009" name="Stand. Genomic Sci.">
        <title>Complete genome sequence of Slackia heliotrinireducens type strain (RHS 1).</title>
        <authorList>
            <person name="Pukall R."/>
            <person name="Lapidus A."/>
            <person name="Nolan M."/>
            <person name="Copeland A."/>
            <person name="Glavina Del Rio T."/>
            <person name="Lucas S."/>
            <person name="Chen F."/>
            <person name="Tice H."/>
            <person name="Cheng J.F."/>
            <person name="Chertkov O."/>
            <person name="Bruce D."/>
            <person name="Goodwin L."/>
            <person name="Kuske C."/>
            <person name="Brettin T."/>
            <person name="Detter J.C."/>
            <person name="Han C."/>
            <person name="Pitluck S."/>
            <person name="Pati A."/>
            <person name="Mavrommatis K."/>
            <person name="Ivanova N."/>
            <person name="Ovchinnikova G."/>
            <person name="Chen A."/>
            <person name="Palaniappan K."/>
            <person name="Schneider S."/>
            <person name="Rohde M."/>
            <person name="Chain P."/>
            <person name="D'haeseleer P."/>
            <person name="Goker M."/>
            <person name="Bristow J."/>
            <person name="Eisen J.A."/>
            <person name="Markowitz V."/>
            <person name="Kyrpides N.C."/>
            <person name="Klenk H.P."/>
            <person name="Hugenholtz P."/>
        </authorList>
    </citation>
    <scope>NUCLEOTIDE SEQUENCE [LARGE SCALE GENOMIC DNA]</scope>
    <source>
        <strain evidence="7">ATCC 29202 / DSM 20476 / NCTC 11029 / RHS 1</strain>
    </source>
</reference>
<dbReference type="AlphaFoldDB" id="C7N0K6"/>
<protein>
    <submittedName>
        <fullName evidence="6">MULE transposase family protein</fullName>
    </submittedName>
</protein>
<evidence type="ECO:0000313" key="6">
    <source>
        <dbReference type="EMBL" id="ACV21084.1"/>
    </source>
</evidence>
<dbReference type="KEGG" id="shi:Shel_00080"/>
<dbReference type="InterPro" id="IPR001207">
    <property type="entry name" value="Transposase_mutator"/>
</dbReference>
<organism evidence="6 7">
    <name type="scientific">Slackia heliotrinireducens (strain ATCC 29202 / DSM 20476 / NCTC 11029 / RHS 1)</name>
    <name type="common">Peptococcus heliotrinreducens</name>
    <dbReference type="NCBI Taxonomy" id="471855"/>
    <lineage>
        <taxon>Bacteria</taxon>
        <taxon>Bacillati</taxon>
        <taxon>Actinomycetota</taxon>
        <taxon>Coriobacteriia</taxon>
        <taxon>Eggerthellales</taxon>
        <taxon>Eggerthellaceae</taxon>
        <taxon>Slackia</taxon>
    </lineage>
</organism>
<comment type="function">
    <text evidence="1">Required for the transposition of the insertion element.</text>
</comment>
<dbReference type="STRING" id="471855.Shel_00080"/>
<evidence type="ECO:0000256" key="4">
    <source>
        <dbReference type="ARBA" id="ARBA00023125"/>
    </source>
</evidence>
<evidence type="ECO:0000256" key="3">
    <source>
        <dbReference type="ARBA" id="ARBA00022578"/>
    </source>
</evidence>
<dbReference type="InterPro" id="IPR048004">
    <property type="entry name" value="IS1249_transpos"/>
</dbReference>
<evidence type="ECO:0000313" key="7">
    <source>
        <dbReference type="Proteomes" id="UP000002026"/>
    </source>
</evidence>